<evidence type="ECO:0000313" key="6">
    <source>
        <dbReference type="Proteomes" id="UP001230504"/>
    </source>
</evidence>
<protein>
    <submittedName>
        <fullName evidence="5">FRG1-like family-domain-containing protein</fullName>
    </submittedName>
</protein>
<comment type="similarity">
    <text evidence="2">Belongs to the FRG1 family.</text>
</comment>
<evidence type="ECO:0000313" key="5">
    <source>
        <dbReference type="EMBL" id="KAK1595760.1"/>
    </source>
</evidence>
<dbReference type="RefSeq" id="XP_060416737.1">
    <property type="nucleotide sequence ID" value="XM_060563426.1"/>
</dbReference>
<reference evidence="5" key="1">
    <citation type="submission" date="2021-06" db="EMBL/GenBank/DDBJ databases">
        <title>Comparative genomics, transcriptomics and evolutionary studies reveal genomic signatures of adaptation to plant cell wall in hemibiotrophic fungi.</title>
        <authorList>
            <consortium name="DOE Joint Genome Institute"/>
            <person name="Baroncelli R."/>
            <person name="Diaz J.F."/>
            <person name="Benocci T."/>
            <person name="Peng M."/>
            <person name="Battaglia E."/>
            <person name="Haridas S."/>
            <person name="Andreopoulos W."/>
            <person name="Labutti K."/>
            <person name="Pangilinan J."/>
            <person name="Floch G.L."/>
            <person name="Makela M.R."/>
            <person name="Henrissat B."/>
            <person name="Grigoriev I.V."/>
            <person name="Crouch J.A."/>
            <person name="De Vries R.P."/>
            <person name="Sukno S.A."/>
            <person name="Thon M.R."/>
        </authorList>
    </citation>
    <scope>NUCLEOTIDE SEQUENCE</scope>
    <source>
        <strain evidence="5">CBS 125086</strain>
    </source>
</reference>
<evidence type="ECO:0000256" key="3">
    <source>
        <dbReference type="ARBA" id="ARBA00023242"/>
    </source>
</evidence>
<evidence type="ECO:0000256" key="2">
    <source>
        <dbReference type="ARBA" id="ARBA00010878"/>
    </source>
</evidence>
<dbReference type="GO" id="GO:0051015">
    <property type="term" value="F:actin filament binding"/>
    <property type="evidence" value="ECO:0007669"/>
    <property type="project" value="TreeGrafter"/>
</dbReference>
<dbReference type="Proteomes" id="UP001230504">
    <property type="component" value="Unassembled WGS sequence"/>
</dbReference>
<gene>
    <name evidence="5" type="ORF">LY79DRAFT_667730</name>
</gene>
<comment type="subcellular location">
    <subcellularLocation>
        <location evidence="1">Nucleus</location>
        <location evidence="1">Nucleolus</location>
    </subcellularLocation>
</comment>
<feature type="compositionally biased region" description="Basic and acidic residues" evidence="4">
    <location>
        <begin position="51"/>
        <end position="69"/>
    </location>
</feature>
<dbReference type="SUPFAM" id="SSF50405">
    <property type="entry name" value="Actin-crosslinking proteins"/>
    <property type="match status" value="1"/>
</dbReference>
<dbReference type="InterPro" id="IPR008999">
    <property type="entry name" value="Actin-crosslinking"/>
</dbReference>
<dbReference type="CDD" id="cd23339">
    <property type="entry name" value="beta-trefoil_FSCN_fungal_FRG1-like"/>
    <property type="match status" value="1"/>
</dbReference>
<dbReference type="InterPro" id="IPR010414">
    <property type="entry name" value="FRG1"/>
</dbReference>
<dbReference type="GeneID" id="85447666"/>
<sequence>MSEYQYHLPDTVLEAFFTPALELPIASSPLEAAILGTGARRKSHNINNLLPHRDPTFNRDATHKRDSRMVKPLSFKGDKKPKKRKRTEAEAQERNVHSGEVVRANSALGTEENADDDDSWVAADAVPDVVGPIMFVLPTDPPTALACDAVGKVFTLGIENIVDANPATAEPHDVRQVWVANRITGTEQYRFKGHHGQYLGCDKNGILSATSAAVSPLESFNIIATADTPGTFQIQTLRDTFLTVKPPKPNVTTFDVRGDEESITFNTTWRIRMQARFKPRLKASKEEKAKEKISRKELEEAVGRRLEDDEVRKLKRARREGDYHEQLLMLKVKGKHDKYG</sequence>
<dbReference type="PANTHER" id="PTHR12928">
    <property type="entry name" value="FRG1 PROTEIN"/>
    <property type="match status" value="1"/>
</dbReference>
<dbReference type="PANTHER" id="PTHR12928:SF0">
    <property type="entry name" value="FSHD REGION GENE 1"/>
    <property type="match status" value="1"/>
</dbReference>
<organism evidence="5 6">
    <name type="scientific">Colletotrichum navitas</name>
    <dbReference type="NCBI Taxonomy" id="681940"/>
    <lineage>
        <taxon>Eukaryota</taxon>
        <taxon>Fungi</taxon>
        <taxon>Dikarya</taxon>
        <taxon>Ascomycota</taxon>
        <taxon>Pezizomycotina</taxon>
        <taxon>Sordariomycetes</taxon>
        <taxon>Hypocreomycetidae</taxon>
        <taxon>Glomerellales</taxon>
        <taxon>Glomerellaceae</taxon>
        <taxon>Colletotrichum</taxon>
        <taxon>Colletotrichum graminicola species complex</taxon>
    </lineage>
</organism>
<keyword evidence="6" id="KW-1185">Reference proteome</keyword>
<dbReference type="GO" id="GO:0071013">
    <property type="term" value="C:catalytic step 2 spliceosome"/>
    <property type="evidence" value="ECO:0007669"/>
    <property type="project" value="TreeGrafter"/>
</dbReference>
<accession>A0AAD8V8T5</accession>
<name>A0AAD8V8T5_9PEZI</name>
<feature type="compositionally biased region" description="Basic and acidic residues" evidence="4">
    <location>
        <begin position="87"/>
        <end position="97"/>
    </location>
</feature>
<dbReference type="EMBL" id="JAHLJV010000014">
    <property type="protein sequence ID" value="KAK1595760.1"/>
    <property type="molecule type" value="Genomic_DNA"/>
</dbReference>
<feature type="region of interest" description="Disordered" evidence="4">
    <location>
        <begin position="45"/>
        <end position="118"/>
    </location>
</feature>
<dbReference type="Pfam" id="PF06229">
    <property type="entry name" value="FRG1"/>
    <property type="match status" value="1"/>
</dbReference>
<comment type="caution">
    <text evidence="5">The sequence shown here is derived from an EMBL/GenBank/DDBJ whole genome shotgun (WGS) entry which is preliminary data.</text>
</comment>
<dbReference type="GO" id="GO:0005730">
    <property type="term" value="C:nucleolus"/>
    <property type="evidence" value="ECO:0007669"/>
    <property type="project" value="UniProtKB-SubCell"/>
</dbReference>
<keyword evidence="3" id="KW-0539">Nucleus</keyword>
<dbReference type="AlphaFoldDB" id="A0AAD8V8T5"/>
<dbReference type="Gene3D" id="2.80.10.50">
    <property type="match status" value="1"/>
</dbReference>
<evidence type="ECO:0000256" key="1">
    <source>
        <dbReference type="ARBA" id="ARBA00004604"/>
    </source>
</evidence>
<evidence type="ECO:0000256" key="4">
    <source>
        <dbReference type="SAM" id="MobiDB-lite"/>
    </source>
</evidence>
<proteinExistence type="inferred from homology"/>